<evidence type="ECO:0000313" key="1">
    <source>
        <dbReference type="EMBL" id="MCX3063570.1"/>
    </source>
</evidence>
<dbReference type="RefSeq" id="WP_266604631.1">
    <property type="nucleotide sequence ID" value="NZ_JAPHNL010000315.1"/>
</dbReference>
<sequence>MKPYSVGVSDEYGWIMYYGKAPTFDWLVDFLSERLSECSPAGLPALRDQAVRESADGAHLYLPGLPPDRYRKALDILADQAVPAARQAMRTTLAGVYPENDGADSAVPALGDVKTVALIARNVLRREARAEEG</sequence>
<keyword evidence="2" id="KW-1185">Reference proteome</keyword>
<dbReference type="EMBL" id="JAPHNL010000315">
    <property type="protein sequence ID" value="MCX3063570.1"/>
    <property type="molecule type" value="Genomic_DNA"/>
</dbReference>
<accession>A0ABT3U3F3</accession>
<organism evidence="1 2">
    <name type="scientific">Streptomyces beihaiensis</name>
    <dbReference type="NCBI Taxonomy" id="2984495"/>
    <lineage>
        <taxon>Bacteria</taxon>
        <taxon>Bacillati</taxon>
        <taxon>Actinomycetota</taxon>
        <taxon>Actinomycetes</taxon>
        <taxon>Kitasatosporales</taxon>
        <taxon>Streptomycetaceae</taxon>
        <taxon>Streptomyces</taxon>
    </lineage>
</organism>
<gene>
    <name evidence="1" type="ORF">OFY01_28175</name>
</gene>
<protein>
    <submittedName>
        <fullName evidence="1">Uncharacterized protein</fullName>
    </submittedName>
</protein>
<evidence type="ECO:0000313" key="2">
    <source>
        <dbReference type="Proteomes" id="UP001163064"/>
    </source>
</evidence>
<proteinExistence type="predicted"/>
<reference evidence="1" key="1">
    <citation type="submission" date="2022-10" db="EMBL/GenBank/DDBJ databases">
        <title>Streptomyces beihaiensis sp. nov., a chitin degrading actinobacterium, isolated from shrimp pond soil.</title>
        <authorList>
            <person name="Xie J."/>
            <person name="Shen N."/>
        </authorList>
    </citation>
    <scope>NUCLEOTIDE SEQUENCE</scope>
    <source>
        <strain evidence="1">GXMU-J5</strain>
    </source>
</reference>
<comment type="caution">
    <text evidence="1">The sequence shown here is derived from an EMBL/GenBank/DDBJ whole genome shotgun (WGS) entry which is preliminary data.</text>
</comment>
<name>A0ABT3U3F3_9ACTN</name>
<dbReference type="Proteomes" id="UP001163064">
    <property type="component" value="Unassembled WGS sequence"/>
</dbReference>